<accession>A0A023AZ61</accession>
<dbReference type="InterPro" id="IPR000504">
    <property type="entry name" value="RRM_dom"/>
</dbReference>
<dbReference type="Gene3D" id="1.10.10.790">
    <property type="entry name" value="Surp module"/>
    <property type="match status" value="1"/>
</dbReference>
<keyword evidence="1 2" id="KW-0694">RNA-binding</keyword>
<sequence length="926" mass="101613">MRERESVQHTISKLKLILEDPAELSERKSEAWIELTNLRLTQPDAFKDLTTNLYITNLAPSVTEDVLRTVFSKHGRVTSVKIMTYPTHRTGFVAYMTTTEAERAKNYLNGFVIDGSALSIVWARHAPAIPAPNFVPPPSILNGLTPGGTAGPTVANLDSFGMHTMTETPTGPAAACVTPPCLIIPAPPCAGTTSLGADVVIVRPPSDPTVASLIDRFAKVVAQHGSAVEQAALVKEQATLVKEQATLVKEQATLVKEQAVLTTPHSKEETLVESNESYPWIHPEDINHYYYLCRVVCECYWQRNLPPPGYIKLGKVLFRYEHPSQPLVSMGYDAKLRQEYNRLDDEAVLTKTLDCVGDPFADGVGALVAKFSWVLKNIDRTNDSVKLLTAIAIRLNAPFVVHAIVHWVLQSEVDQKVACIYVLNDLLCNVASDTSRQWNFKVTILQRLPEVFAHLGSYSDETVGTKISTVLSVWRACSLLNKTYLDGLESLFYPKLFSSLRNQVPWTGSTAATDELERRDVDGIPLVDEDLRLNLKALPYWARREFYDWYRVRDDLWALRSICDANGVNWGLRDTSPVLLRRLLDKHIYCCSRLDESGKIDEVGSLPWGPNMKGINPAVVLARRTLGVHKPVHTQPAVKTEGIKDDAPKGYKTNVSTDTVSVAAVLLGQTPVLRPTISLEMRREMTPLQQHFSSRSLCQPRSNSFRTGVDSASPAIMKSGDYAGTVSGVSGDAAVHTFVEQEKSPVGLTPAPNDSRVTVEGRDGLSGSVADQPPITDDSVRNPLVTSSGGLEDVDGVVSDQCVLDMDLGSSPVDRLANAILREYKAVQSSEGQPAGSVTPDDDGDMFSIGEDNPSEAEPKQSATKVSDQIGVLVEKRVVARLKELRAEAAMSEDDIMTATDEFRIALQSVRKSETHSTSFFAESYG</sequence>
<dbReference type="InterPro" id="IPR006569">
    <property type="entry name" value="CID_dom"/>
</dbReference>
<evidence type="ECO:0000256" key="3">
    <source>
        <dbReference type="SAM" id="MobiDB-lite"/>
    </source>
</evidence>
<name>A0A023AZ61_GRENI</name>
<feature type="domain" description="CID" evidence="5">
    <location>
        <begin position="363"/>
        <end position="496"/>
    </location>
</feature>
<reference evidence="6" key="1">
    <citation type="submission" date="2013-12" db="EMBL/GenBank/DDBJ databases">
        <authorList>
            <person name="Omoto C.K."/>
            <person name="Sibley D."/>
            <person name="Venepally P."/>
            <person name="Hadjithomas M."/>
            <person name="Karamycheva S."/>
            <person name="Brunk B."/>
            <person name="Roos D."/>
            <person name="Caler E."/>
            <person name="Lorenzi H."/>
        </authorList>
    </citation>
    <scope>NUCLEOTIDE SEQUENCE</scope>
</reference>
<dbReference type="InterPro" id="IPR008942">
    <property type="entry name" value="ENTH_VHS"/>
</dbReference>
<dbReference type="GO" id="GO:0005634">
    <property type="term" value="C:nucleus"/>
    <property type="evidence" value="ECO:0007669"/>
    <property type="project" value="TreeGrafter"/>
</dbReference>
<dbReference type="OrthoDB" id="377209at2759"/>
<dbReference type="InterPro" id="IPR012677">
    <property type="entry name" value="Nucleotide-bd_a/b_plait_sf"/>
</dbReference>
<dbReference type="Proteomes" id="UP000019763">
    <property type="component" value="Unassembled WGS sequence"/>
</dbReference>
<dbReference type="InterPro" id="IPR035979">
    <property type="entry name" value="RBD_domain_sf"/>
</dbReference>
<dbReference type="RefSeq" id="XP_011132910.1">
    <property type="nucleotide sequence ID" value="XM_011134608.1"/>
</dbReference>
<dbReference type="eggNOG" id="KOG0151">
    <property type="taxonomic scope" value="Eukaryota"/>
</dbReference>
<feature type="domain" description="RRM" evidence="4">
    <location>
        <begin position="51"/>
        <end position="125"/>
    </location>
</feature>
<dbReference type="AlphaFoldDB" id="A0A023AZ61"/>
<dbReference type="PANTHER" id="PTHR23140">
    <property type="entry name" value="RNA PROCESSING PROTEIN LD23810P"/>
    <property type="match status" value="1"/>
</dbReference>
<dbReference type="GO" id="GO:0003723">
    <property type="term" value="F:RNA binding"/>
    <property type="evidence" value="ECO:0007669"/>
    <property type="project" value="UniProtKB-UniRule"/>
</dbReference>
<feature type="region of interest" description="Disordered" evidence="3">
    <location>
        <begin position="743"/>
        <end position="792"/>
    </location>
</feature>
<dbReference type="VEuPathDB" id="CryptoDB:GNI_155810"/>
<protein>
    <submittedName>
        <fullName evidence="6">RNA recognition motif protein</fullName>
    </submittedName>
</protein>
<dbReference type="InterPro" id="IPR035967">
    <property type="entry name" value="SWAP/Surp_sf"/>
</dbReference>
<dbReference type="PANTHER" id="PTHR23140:SF0">
    <property type="entry name" value="U2 SNRNP-ASSOCIATED SURP MOTIF-CONTAINING PROTEIN"/>
    <property type="match status" value="1"/>
</dbReference>
<comment type="caution">
    <text evidence="6">The sequence shown here is derived from an EMBL/GenBank/DDBJ whole genome shotgun (WGS) entry which is preliminary data.</text>
</comment>
<dbReference type="SUPFAM" id="SSF48464">
    <property type="entry name" value="ENTH/VHS domain"/>
    <property type="match status" value="1"/>
</dbReference>
<feature type="region of interest" description="Disordered" evidence="3">
    <location>
        <begin position="690"/>
        <end position="710"/>
    </location>
</feature>
<dbReference type="PROSITE" id="PS51391">
    <property type="entry name" value="CID"/>
    <property type="match status" value="1"/>
</dbReference>
<feature type="region of interest" description="Disordered" evidence="3">
    <location>
        <begin position="827"/>
        <end position="865"/>
    </location>
</feature>
<dbReference type="PROSITE" id="PS50102">
    <property type="entry name" value="RRM"/>
    <property type="match status" value="1"/>
</dbReference>
<dbReference type="InterPro" id="IPR051485">
    <property type="entry name" value="SR-CTD_assoc_factor"/>
</dbReference>
<dbReference type="GO" id="GO:0006396">
    <property type="term" value="P:RNA processing"/>
    <property type="evidence" value="ECO:0007669"/>
    <property type="project" value="InterPro"/>
</dbReference>
<dbReference type="Pfam" id="PF04818">
    <property type="entry name" value="CID"/>
    <property type="match status" value="1"/>
</dbReference>
<gene>
    <name evidence="6" type="ORF">GNI_155810</name>
</gene>
<dbReference type="Pfam" id="PF00076">
    <property type="entry name" value="RRM_1"/>
    <property type="match status" value="1"/>
</dbReference>
<proteinExistence type="predicted"/>
<evidence type="ECO:0000256" key="2">
    <source>
        <dbReference type="PROSITE-ProRule" id="PRU00176"/>
    </source>
</evidence>
<evidence type="ECO:0000259" key="5">
    <source>
        <dbReference type="PROSITE" id="PS51391"/>
    </source>
</evidence>
<dbReference type="Gene3D" id="1.25.40.90">
    <property type="match status" value="1"/>
</dbReference>
<evidence type="ECO:0000313" key="6">
    <source>
        <dbReference type="EMBL" id="EZG43939.1"/>
    </source>
</evidence>
<dbReference type="EMBL" id="AFNH02001162">
    <property type="protein sequence ID" value="EZG43939.1"/>
    <property type="molecule type" value="Genomic_DNA"/>
</dbReference>
<feature type="compositionally biased region" description="Polar residues" evidence="3">
    <location>
        <begin position="690"/>
        <end position="706"/>
    </location>
</feature>
<dbReference type="Gene3D" id="3.30.70.330">
    <property type="match status" value="1"/>
</dbReference>
<evidence type="ECO:0000256" key="1">
    <source>
        <dbReference type="ARBA" id="ARBA00022884"/>
    </source>
</evidence>
<dbReference type="GeneID" id="22915403"/>
<dbReference type="SMART" id="SM00360">
    <property type="entry name" value="RRM"/>
    <property type="match status" value="1"/>
</dbReference>
<keyword evidence="7" id="KW-1185">Reference proteome</keyword>
<evidence type="ECO:0000259" key="4">
    <source>
        <dbReference type="PROSITE" id="PS50102"/>
    </source>
</evidence>
<evidence type="ECO:0000313" key="7">
    <source>
        <dbReference type="Proteomes" id="UP000019763"/>
    </source>
</evidence>
<organism evidence="6 7">
    <name type="scientific">Gregarina niphandrodes</name>
    <name type="common">Septate eugregarine</name>
    <dbReference type="NCBI Taxonomy" id="110365"/>
    <lineage>
        <taxon>Eukaryota</taxon>
        <taxon>Sar</taxon>
        <taxon>Alveolata</taxon>
        <taxon>Apicomplexa</taxon>
        <taxon>Conoidasida</taxon>
        <taxon>Gregarinasina</taxon>
        <taxon>Eugregarinorida</taxon>
        <taxon>Gregarinidae</taxon>
        <taxon>Gregarina</taxon>
    </lineage>
</organism>
<dbReference type="SUPFAM" id="SSF54928">
    <property type="entry name" value="RNA-binding domain, RBD"/>
    <property type="match status" value="1"/>
</dbReference>